<dbReference type="EMBL" id="NUFG01000025">
    <property type="protein sequence ID" value="PEK20108.1"/>
    <property type="molecule type" value="Genomic_DNA"/>
</dbReference>
<reference evidence="2 3" key="1">
    <citation type="submission" date="2017-09" db="EMBL/GenBank/DDBJ databases">
        <title>Large-scale bioinformatics analysis of Bacillus genomes uncovers conserved roles of natural products in bacterial physiology.</title>
        <authorList>
            <consortium name="Agbiome Team Llc"/>
            <person name="Bleich R.M."/>
            <person name="Kirk G.J."/>
            <person name="Santa Maria K.C."/>
            <person name="Allen S.E."/>
            <person name="Farag S."/>
            <person name="Shank E.A."/>
            <person name="Bowers A."/>
        </authorList>
    </citation>
    <scope>NUCLEOTIDE SEQUENCE [LARGE SCALE GENOMIC DNA]</scope>
    <source>
        <strain evidence="2 3">AFS000414</strain>
    </source>
</reference>
<comment type="caution">
    <text evidence="2">The sequence shown here is derived from an EMBL/GenBank/DDBJ whole genome shotgun (WGS) entry which is preliminary data.</text>
</comment>
<feature type="transmembrane region" description="Helical" evidence="1">
    <location>
        <begin position="49"/>
        <end position="69"/>
    </location>
</feature>
<organism evidence="2 3">
    <name type="scientific">Bacillus wiedmannii</name>
    <dbReference type="NCBI Taxonomy" id="1890302"/>
    <lineage>
        <taxon>Bacteria</taxon>
        <taxon>Bacillati</taxon>
        <taxon>Bacillota</taxon>
        <taxon>Bacilli</taxon>
        <taxon>Bacillales</taxon>
        <taxon>Bacillaceae</taxon>
        <taxon>Bacillus</taxon>
        <taxon>Bacillus cereus group</taxon>
    </lineage>
</organism>
<proteinExistence type="predicted"/>
<keyword evidence="1" id="KW-1133">Transmembrane helix</keyword>
<dbReference type="Proteomes" id="UP000220435">
    <property type="component" value="Unassembled WGS sequence"/>
</dbReference>
<feature type="transmembrane region" description="Helical" evidence="1">
    <location>
        <begin position="20"/>
        <end position="37"/>
    </location>
</feature>
<dbReference type="RefSeq" id="WP_071730935.1">
    <property type="nucleotide sequence ID" value="NZ_NUFG01000025.1"/>
</dbReference>
<gene>
    <name evidence="2" type="ORF">CN694_25335</name>
</gene>
<protein>
    <recommendedName>
        <fullName evidence="4">ABC transporter permease</fullName>
    </recommendedName>
</protein>
<name>A0AB73SKB6_9BACI</name>
<keyword evidence="1" id="KW-0472">Membrane</keyword>
<sequence length="124" mass="14107">MNKFLGFFKKMFLGVNTQYLVKSYIISIVLTTFFVYMKSTESSASAASFGAITYVLIACVLFPFATIVWDDLINTIMSGNFIILPLPIMLIWKFVKVLTLFIFSPFIAPFGMLYVYFSNGYHKG</sequence>
<accession>A0AB73SKB6</accession>
<evidence type="ECO:0000313" key="3">
    <source>
        <dbReference type="Proteomes" id="UP000220435"/>
    </source>
</evidence>
<evidence type="ECO:0000313" key="2">
    <source>
        <dbReference type="EMBL" id="PEK20108.1"/>
    </source>
</evidence>
<evidence type="ECO:0008006" key="4">
    <source>
        <dbReference type="Google" id="ProtNLM"/>
    </source>
</evidence>
<dbReference type="AlphaFoldDB" id="A0AB73SKB6"/>
<feature type="transmembrane region" description="Helical" evidence="1">
    <location>
        <begin position="97"/>
        <end position="117"/>
    </location>
</feature>
<feature type="transmembrane region" description="Helical" evidence="1">
    <location>
        <begin position="75"/>
        <end position="92"/>
    </location>
</feature>
<keyword evidence="1" id="KW-0812">Transmembrane</keyword>
<evidence type="ECO:0000256" key="1">
    <source>
        <dbReference type="SAM" id="Phobius"/>
    </source>
</evidence>